<reference evidence="2 3" key="1">
    <citation type="submission" date="2016-02" db="EMBL/GenBank/DDBJ databases">
        <title>Genome analysis of coral dinoflagellate symbionts highlights evolutionary adaptations to a symbiotic lifestyle.</title>
        <authorList>
            <person name="Aranda M."/>
            <person name="Li Y."/>
            <person name="Liew Y.J."/>
            <person name="Baumgarten S."/>
            <person name="Simakov O."/>
            <person name="Wilson M."/>
            <person name="Piel J."/>
            <person name="Ashoor H."/>
            <person name="Bougouffa S."/>
            <person name="Bajic V.B."/>
            <person name="Ryu T."/>
            <person name="Ravasi T."/>
            <person name="Bayer T."/>
            <person name="Micklem G."/>
            <person name="Kim H."/>
            <person name="Bhak J."/>
            <person name="Lajeunesse T.C."/>
            <person name="Voolstra C.R."/>
        </authorList>
    </citation>
    <scope>NUCLEOTIDE SEQUENCE [LARGE SCALE GENOMIC DNA]</scope>
    <source>
        <strain evidence="2 3">CCMP2467</strain>
    </source>
</reference>
<dbReference type="SUPFAM" id="SSF56349">
    <property type="entry name" value="DNA breaking-rejoining enzymes"/>
    <property type="match status" value="1"/>
</dbReference>
<dbReference type="Gene3D" id="1.10.443.10">
    <property type="entry name" value="Intergrase catalytic core"/>
    <property type="match status" value="1"/>
</dbReference>
<sequence>MVRAAQPKSRPKLTLKEQQVTMAMSRRYSTAVLAFLTFLSDSSIVISRMSQFDDAACAWLEFLYADGQRKGLASDGLAGIQHFLPRCIGRLRQSWKLLKVWQKVEPPMRVLPMSPLVLLGMAGLAVRLCLYDIAAGLLICFDGMLRSGELYNLTVGDVTFYRQHAVLRLGLTKSGKRTGREEMVVINSVIAVAWLRVACKGRPLKEPFLRKGADHFRKCFKLFLNAFSLENLLLNVYSLRRGGATWDFLSHQSMERTLLRGRWASTSSARVYLQDATALVAHLRLKDSQVRLATSAAEVLRSATARLRVMTLILLLEAVAAATPSAALSLARLKEVQLPAAKSMSLLFLDEGPAGPRHLRYFVDFDCPSHAFRFRLVLESWWATEPIREPYPVVAYMGCGAGLGRTDDDEDGWRNLSPPLTRQVLELRMGGLWADVRRRLEVTQDTGGFVLSLLRPLLYKAGEALRSSGHWERTRITDTGGCSKSVGMVSMLASAVWIECQCLVLAEVAF</sequence>
<comment type="caution">
    <text evidence="2">The sequence shown here is derived from an EMBL/GenBank/DDBJ whole genome shotgun (WGS) entry which is preliminary data.</text>
</comment>
<protein>
    <recommendedName>
        <fullName evidence="4">Tyr recombinase domain-containing protein</fullName>
    </recommendedName>
</protein>
<dbReference type="GO" id="GO:0003677">
    <property type="term" value="F:DNA binding"/>
    <property type="evidence" value="ECO:0007669"/>
    <property type="project" value="InterPro"/>
</dbReference>
<evidence type="ECO:0008006" key="4">
    <source>
        <dbReference type="Google" id="ProtNLM"/>
    </source>
</evidence>
<accession>A0A1Q9EFM4</accession>
<dbReference type="InterPro" id="IPR011010">
    <property type="entry name" value="DNA_brk_join_enz"/>
</dbReference>
<gene>
    <name evidence="2" type="ORF">AK812_SmicGene10480</name>
</gene>
<dbReference type="GO" id="GO:0015074">
    <property type="term" value="P:DNA integration"/>
    <property type="evidence" value="ECO:0007669"/>
    <property type="project" value="InterPro"/>
</dbReference>
<name>A0A1Q9EFM4_SYMMI</name>
<evidence type="ECO:0000256" key="1">
    <source>
        <dbReference type="ARBA" id="ARBA00023172"/>
    </source>
</evidence>
<dbReference type="EMBL" id="LSRX01000165">
    <property type="protein sequence ID" value="OLQ06201.1"/>
    <property type="molecule type" value="Genomic_DNA"/>
</dbReference>
<dbReference type="Proteomes" id="UP000186817">
    <property type="component" value="Unassembled WGS sequence"/>
</dbReference>
<dbReference type="OrthoDB" id="440977at2759"/>
<evidence type="ECO:0000313" key="3">
    <source>
        <dbReference type="Proteomes" id="UP000186817"/>
    </source>
</evidence>
<proteinExistence type="predicted"/>
<dbReference type="AlphaFoldDB" id="A0A1Q9EFM4"/>
<dbReference type="GO" id="GO:0006310">
    <property type="term" value="P:DNA recombination"/>
    <property type="evidence" value="ECO:0007669"/>
    <property type="project" value="UniProtKB-KW"/>
</dbReference>
<keyword evidence="1" id="KW-0233">DNA recombination</keyword>
<evidence type="ECO:0000313" key="2">
    <source>
        <dbReference type="EMBL" id="OLQ06201.1"/>
    </source>
</evidence>
<keyword evidence="3" id="KW-1185">Reference proteome</keyword>
<dbReference type="InterPro" id="IPR013762">
    <property type="entry name" value="Integrase-like_cat_sf"/>
</dbReference>
<organism evidence="2 3">
    <name type="scientific">Symbiodinium microadriaticum</name>
    <name type="common">Dinoflagellate</name>
    <name type="synonym">Zooxanthella microadriatica</name>
    <dbReference type="NCBI Taxonomy" id="2951"/>
    <lineage>
        <taxon>Eukaryota</taxon>
        <taxon>Sar</taxon>
        <taxon>Alveolata</taxon>
        <taxon>Dinophyceae</taxon>
        <taxon>Suessiales</taxon>
        <taxon>Symbiodiniaceae</taxon>
        <taxon>Symbiodinium</taxon>
    </lineage>
</organism>